<feature type="region of interest" description="Disordered" evidence="1">
    <location>
        <begin position="140"/>
        <end position="165"/>
    </location>
</feature>
<comment type="caution">
    <text evidence="2">The sequence shown here is derived from an EMBL/GenBank/DDBJ whole genome shotgun (WGS) entry which is preliminary data.</text>
</comment>
<protein>
    <submittedName>
        <fullName evidence="2">Uncharacterized protein</fullName>
    </submittedName>
</protein>
<organism evidence="2 3">
    <name type="scientific">Tritrichomonas musculus</name>
    <dbReference type="NCBI Taxonomy" id="1915356"/>
    <lineage>
        <taxon>Eukaryota</taxon>
        <taxon>Metamonada</taxon>
        <taxon>Parabasalia</taxon>
        <taxon>Tritrichomonadida</taxon>
        <taxon>Tritrichomonadidae</taxon>
        <taxon>Tritrichomonas</taxon>
    </lineage>
</organism>
<evidence type="ECO:0000313" key="2">
    <source>
        <dbReference type="EMBL" id="KAK8894114.1"/>
    </source>
</evidence>
<keyword evidence="3" id="KW-1185">Reference proteome</keyword>
<evidence type="ECO:0000256" key="1">
    <source>
        <dbReference type="SAM" id="MobiDB-lite"/>
    </source>
</evidence>
<sequence>MDFDSNMINQIIAIIKDNFSKHQSSNMGHEYGLTFNEILNDVNATFVQIYPDLPPIQPNQLQQILKYQINGVNQFDTIIRNDGTVLYQVSQQIDTYNQYLFEYPSIFSTDPPPTHFVTPHLQTSQIPQQFIQPIHQQISSNNSVHPQSHPPPPPPPPPRGPPFSQQIPLHLQLQLHPTPISAPGPIQNIPIQNDQQQQFQFQQHQIQFQPPPPPQQYMPTTVEELTKEIHKEQKRIDELKKRQDHLMICNQLLQNPAQLKAVVEKMEQTVLYLKNMQSMVDDKIKDLVSYLDFVLDDK</sequence>
<proteinExistence type="predicted"/>
<name>A0ABR2KSJ8_9EUKA</name>
<feature type="compositionally biased region" description="Pro residues" evidence="1">
    <location>
        <begin position="148"/>
        <end position="161"/>
    </location>
</feature>
<accession>A0ABR2KSJ8</accession>
<dbReference type="EMBL" id="JAPFFF010000003">
    <property type="protein sequence ID" value="KAK8894114.1"/>
    <property type="molecule type" value="Genomic_DNA"/>
</dbReference>
<dbReference type="Proteomes" id="UP001470230">
    <property type="component" value="Unassembled WGS sequence"/>
</dbReference>
<evidence type="ECO:0000313" key="3">
    <source>
        <dbReference type="Proteomes" id="UP001470230"/>
    </source>
</evidence>
<gene>
    <name evidence="2" type="ORF">M9Y10_022546</name>
</gene>
<reference evidence="2 3" key="1">
    <citation type="submission" date="2024-04" db="EMBL/GenBank/DDBJ databases">
        <title>Tritrichomonas musculus Genome.</title>
        <authorList>
            <person name="Alves-Ferreira E."/>
            <person name="Grigg M."/>
            <person name="Lorenzi H."/>
            <person name="Galac M."/>
        </authorList>
    </citation>
    <scope>NUCLEOTIDE SEQUENCE [LARGE SCALE GENOMIC DNA]</scope>
    <source>
        <strain evidence="2 3">EAF2021</strain>
    </source>
</reference>